<sequence length="180" mass="21166">MGFGFNLGMILIVLPLTGLLLLIWLISRKKIFGIFLAMIWGGILGLVLLSAALRPFFEKIKLDKNDYYGEYIIDRTYFLGEQADWQYNHFRFEVTEDDSIFFHVTEGEKIIKTYKGTISSRQPYSSTRLAITMNQPTHHVVSGNPTTYRDIWDFHLVFYSPKFNNMYFRQGEWEPIEEKN</sequence>
<dbReference type="Proteomes" id="UP001157915">
    <property type="component" value="Unassembled WGS sequence"/>
</dbReference>
<accession>A0ABY1P037</accession>
<comment type="caution">
    <text evidence="2">The sequence shown here is derived from an EMBL/GenBank/DDBJ whole genome shotgun (WGS) entry which is preliminary data.</text>
</comment>
<evidence type="ECO:0000313" key="2">
    <source>
        <dbReference type="EMBL" id="SMP22320.1"/>
    </source>
</evidence>
<organism evidence="2 3">
    <name type="scientific">Algoriphagus winogradskyi</name>
    <dbReference type="NCBI Taxonomy" id="237017"/>
    <lineage>
        <taxon>Bacteria</taxon>
        <taxon>Pseudomonadati</taxon>
        <taxon>Bacteroidota</taxon>
        <taxon>Cytophagia</taxon>
        <taxon>Cytophagales</taxon>
        <taxon>Cyclobacteriaceae</taxon>
        <taxon>Algoriphagus</taxon>
    </lineage>
</organism>
<reference evidence="2 3" key="1">
    <citation type="submission" date="2017-05" db="EMBL/GenBank/DDBJ databases">
        <authorList>
            <person name="Varghese N."/>
            <person name="Submissions S."/>
        </authorList>
    </citation>
    <scope>NUCLEOTIDE SEQUENCE [LARGE SCALE GENOMIC DNA]</scope>
    <source>
        <strain evidence="2 3">DSM 15360</strain>
    </source>
</reference>
<proteinExistence type="predicted"/>
<dbReference type="EMBL" id="FXUA01000003">
    <property type="protein sequence ID" value="SMP22320.1"/>
    <property type="molecule type" value="Genomic_DNA"/>
</dbReference>
<feature type="transmembrane region" description="Helical" evidence="1">
    <location>
        <begin position="7"/>
        <end position="26"/>
    </location>
</feature>
<protein>
    <submittedName>
        <fullName evidence="2">Uncharacterized protein</fullName>
    </submittedName>
</protein>
<keyword evidence="1" id="KW-0812">Transmembrane</keyword>
<keyword evidence="1" id="KW-1133">Transmembrane helix</keyword>
<keyword evidence="1" id="KW-0472">Membrane</keyword>
<name>A0ABY1P037_9BACT</name>
<evidence type="ECO:0000256" key="1">
    <source>
        <dbReference type="SAM" id="Phobius"/>
    </source>
</evidence>
<feature type="transmembrane region" description="Helical" evidence="1">
    <location>
        <begin position="32"/>
        <end position="53"/>
    </location>
</feature>
<evidence type="ECO:0000313" key="3">
    <source>
        <dbReference type="Proteomes" id="UP001157915"/>
    </source>
</evidence>
<keyword evidence="3" id="KW-1185">Reference proteome</keyword>
<gene>
    <name evidence="2" type="ORF">SAMN06265367_103430</name>
</gene>